<dbReference type="EMBL" id="JASCZI010121438">
    <property type="protein sequence ID" value="MED6161745.1"/>
    <property type="molecule type" value="Genomic_DNA"/>
</dbReference>
<evidence type="ECO:0000313" key="1">
    <source>
        <dbReference type="EMBL" id="MED6161745.1"/>
    </source>
</evidence>
<accession>A0ABU6UKB4</accession>
<comment type="caution">
    <text evidence="1">The sequence shown here is derived from an EMBL/GenBank/DDBJ whole genome shotgun (WGS) entry which is preliminary data.</text>
</comment>
<reference evidence="1 2" key="1">
    <citation type="journal article" date="2023" name="Plants (Basel)">
        <title>Bridging the Gap: Combining Genomics and Transcriptomics Approaches to Understand Stylosanthes scabra, an Orphan Legume from the Brazilian Caatinga.</title>
        <authorList>
            <person name="Ferreira-Neto J.R.C."/>
            <person name="da Silva M.D."/>
            <person name="Binneck E."/>
            <person name="de Melo N.F."/>
            <person name="da Silva R.H."/>
            <person name="de Melo A.L.T.M."/>
            <person name="Pandolfi V."/>
            <person name="Bustamante F.O."/>
            <person name="Brasileiro-Vidal A.C."/>
            <person name="Benko-Iseppon A.M."/>
        </authorList>
    </citation>
    <scope>NUCLEOTIDE SEQUENCE [LARGE SCALE GENOMIC DNA]</scope>
    <source>
        <tissue evidence="1">Leaves</tissue>
    </source>
</reference>
<evidence type="ECO:0000313" key="2">
    <source>
        <dbReference type="Proteomes" id="UP001341840"/>
    </source>
</evidence>
<gene>
    <name evidence="1" type="ORF">PIB30_063680</name>
</gene>
<organism evidence="1 2">
    <name type="scientific">Stylosanthes scabra</name>
    <dbReference type="NCBI Taxonomy" id="79078"/>
    <lineage>
        <taxon>Eukaryota</taxon>
        <taxon>Viridiplantae</taxon>
        <taxon>Streptophyta</taxon>
        <taxon>Embryophyta</taxon>
        <taxon>Tracheophyta</taxon>
        <taxon>Spermatophyta</taxon>
        <taxon>Magnoliopsida</taxon>
        <taxon>eudicotyledons</taxon>
        <taxon>Gunneridae</taxon>
        <taxon>Pentapetalae</taxon>
        <taxon>rosids</taxon>
        <taxon>fabids</taxon>
        <taxon>Fabales</taxon>
        <taxon>Fabaceae</taxon>
        <taxon>Papilionoideae</taxon>
        <taxon>50 kb inversion clade</taxon>
        <taxon>dalbergioids sensu lato</taxon>
        <taxon>Dalbergieae</taxon>
        <taxon>Pterocarpus clade</taxon>
        <taxon>Stylosanthes</taxon>
    </lineage>
</organism>
<dbReference type="Proteomes" id="UP001341840">
    <property type="component" value="Unassembled WGS sequence"/>
</dbReference>
<name>A0ABU6UKB4_9FABA</name>
<keyword evidence="2" id="KW-1185">Reference proteome</keyword>
<sequence length="84" mass="9331">MACYTSKGCATRQVLQKHAFHVDFDVLHVGLACYTPKPCATRPNKQNVLAEKGPLKLPNRRNYPRVAVIEASASPSRLVNVARR</sequence>
<feature type="non-terminal residue" evidence="1">
    <location>
        <position position="84"/>
    </location>
</feature>
<proteinExistence type="predicted"/>
<protein>
    <submittedName>
        <fullName evidence="1">Uncharacterized protein</fullName>
    </submittedName>
</protein>